<sequence length="126" mass="14349">MWWSREGIAEAILLLRSSLRRPAMVELKLKTEEQCQRTEWLCTMGFSGIEWSTVSLTPATDFDLASCTEFLFNLFNFSVIVVSPCLYKVFSSLSFLGKFGEKKKKKSSGKIERCLAHCDGISYVMI</sequence>
<gene>
    <name evidence="1" type="ORF">HS088_TW23G00558</name>
</gene>
<dbReference type="AlphaFoldDB" id="A0A7J7BVH4"/>
<comment type="caution">
    <text evidence="1">The sequence shown here is derived from an EMBL/GenBank/DDBJ whole genome shotgun (WGS) entry which is preliminary data.</text>
</comment>
<dbReference type="InParanoid" id="A0A7J7BVH4"/>
<name>A0A7J7BVH4_TRIWF</name>
<organism evidence="1 2">
    <name type="scientific">Tripterygium wilfordii</name>
    <name type="common">Thunder God vine</name>
    <dbReference type="NCBI Taxonomy" id="458696"/>
    <lineage>
        <taxon>Eukaryota</taxon>
        <taxon>Viridiplantae</taxon>
        <taxon>Streptophyta</taxon>
        <taxon>Embryophyta</taxon>
        <taxon>Tracheophyta</taxon>
        <taxon>Spermatophyta</taxon>
        <taxon>Magnoliopsida</taxon>
        <taxon>eudicotyledons</taxon>
        <taxon>Gunneridae</taxon>
        <taxon>Pentapetalae</taxon>
        <taxon>rosids</taxon>
        <taxon>fabids</taxon>
        <taxon>Celastrales</taxon>
        <taxon>Celastraceae</taxon>
        <taxon>Tripterygium</taxon>
    </lineage>
</organism>
<accession>A0A7J7BVH4</accession>
<reference evidence="1 2" key="1">
    <citation type="journal article" date="2020" name="Nat. Commun.">
        <title>Genome of Tripterygium wilfordii and identification of cytochrome P450 involved in triptolide biosynthesis.</title>
        <authorList>
            <person name="Tu L."/>
            <person name="Su P."/>
            <person name="Zhang Z."/>
            <person name="Gao L."/>
            <person name="Wang J."/>
            <person name="Hu T."/>
            <person name="Zhou J."/>
            <person name="Zhang Y."/>
            <person name="Zhao Y."/>
            <person name="Liu Y."/>
            <person name="Song Y."/>
            <person name="Tong Y."/>
            <person name="Lu Y."/>
            <person name="Yang J."/>
            <person name="Xu C."/>
            <person name="Jia M."/>
            <person name="Peters R.J."/>
            <person name="Huang L."/>
            <person name="Gao W."/>
        </authorList>
    </citation>
    <scope>NUCLEOTIDE SEQUENCE [LARGE SCALE GENOMIC DNA]</scope>
    <source>
        <strain evidence="2">cv. XIE 37</strain>
        <tissue evidence="1">Leaf</tissue>
    </source>
</reference>
<evidence type="ECO:0000313" key="1">
    <source>
        <dbReference type="EMBL" id="KAF5725828.1"/>
    </source>
</evidence>
<dbReference type="Proteomes" id="UP000593562">
    <property type="component" value="Unassembled WGS sequence"/>
</dbReference>
<proteinExistence type="predicted"/>
<evidence type="ECO:0000313" key="2">
    <source>
        <dbReference type="Proteomes" id="UP000593562"/>
    </source>
</evidence>
<keyword evidence="2" id="KW-1185">Reference proteome</keyword>
<dbReference type="EMBL" id="JAAARO010000023">
    <property type="protein sequence ID" value="KAF5725828.1"/>
    <property type="molecule type" value="Genomic_DNA"/>
</dbReference>
<protein>
    <submittedName>
        <fullName evidence="1">Uncharacterized protein</fullName>
    </submittedName>
</protein>